<dbReference type="GeneTree" id="ENSGT00650000094944"/>
<keyword evidence="3" id="KW-1185">Reference proteome</keyword>
<dbReference type="InterPro" id="IPR007263">
    <property type="entry name" value="DCC1-like"/>
</dbReference>
<feature type="transmembrane region" description="Helical" evidence="1">
    <location>
        <begin position="124"/>
        <end position="143"/>
    </location>
</feature>
<dbReference type="InterPro" id="IPR044691">
    <property type="entry name" value="DCC1_Trx"/>
</dbReference>
<proteinExistence type="predicted"/>
<protein>
    <submittedName>
        <fullName evidence="2">Si:ch73-390p7.2</fullName>
    </submittedName>
</protein>
<name>A0A9J7YZE4_CYPCA</name>
<dbReference type="GO" id="GO:0015035">
    <property type="term" value="F:protein-disulfide reductase activity"/>
    <property type="evidence" value="ECO:0007669"/>
    <property type="project" value="InterPro"/>
</dbReference>
<sequence length="176" mass="19916">FLLVKSLYKTKMAIRLALAGALRYIDSRTSVVNAQRLFCLQSRGQGSSNTIRVLYDGECPICVKEISFLQFLKRNRADKVDFVDISLPEYDGSKYGVSYEMAMEEMTVIDEENKIHRGVPAFTVMYSAVGLGWLGTFISLPLFRPIMERAYGVFARNRLKWTGREGCTTGRCAKKS</sequence>
<reference evidence="2" key="2">
    <citation type="submission" date="2025-09" db="UniProtKB">
        <authorList>
            <consortium name="Ensembl"/>
        </authorList>
    </citation>
    <scope>IDENTIFICATION</scope>
</reference>
<accession>A0A9J7YZE4</accession>
<evidence type="ECO:0000256" key="1">
    <source>
        <dbReference type="SAM" id="Phobius"/>
    </source>
</evidence>
<dbReference type="AlphaFoldDB" id="A0A9J7YZE4"/>
<dbReference type="PANTHER" id="PTHR34290">
    <property type="entry name" value="SI:CH73-390P7.2"/>
    <property type="match status" value="1"/>
</dbReference>
<keyword evidence="1" id="KW-0472">Membrane</keyword>
<dbReference type="Ensembl" id="ENSCCRT00000113467.1">
    <property type="protein sequence ID" value="ENSCCRP00000126009.1"/>
    <property type="gene ID" value="ENSCCRG00000071848.1"/>
</dbReference>
<dbReference type="OMA" id="WLYAPLR"/>
<dbReference type="Proteomes" id="UP001108240">
    <property type="component" value="Unplaced"/>
</dbReference>
<dbReference type="PANTHER" id="PTHR34290:SF2">
    <property type="entry name" value="OS04G0668800 PROTEIN"/>
    <property type="match status" value="1"/>
</dbReference>
<dbReference type="Pfam" id="PF04134">
    <property type="entry name" value="DCC1-like"/>
    <property type="match status" value="1"/>
</dbReference>
<evidence type="ECO:0000313" key="3">
    <source>
        <dbReference type="Proteomes" id="UP001108240"/>
    </source>
</evidence>
<keyword evidence="1" id="KW-1133">Transmembrane helix</keyword>
<keyword evidence="1" id="KW-0812">Transmembrane</keyword>
<organism evidence="2 3">
    <name type="scientific">Cyprinus carpio carpio</name>
    <dbReference type="NCBI Taxonomy" id="630221"/>
    <lineage>
        <taxon>Eukaryota</taxon>
        <taxon>Metazoa</taxon>
        <taxon>Chordata</taxon>
        <taxon>Craniata</taxon>
        <taxon>Vertebrata</taxon>
        <taxon>Euteleostomi</taxon>
        <taxon>Actinopterygii</taxon>
        <taxon>Neopterygii</taxon>
        <taxon>Teleostei</taxon>
        <taxon>Ostariophysi</taxon>
        <taxon>Cypriniformes</taxon>
        <taxon>Cyprinidae</taxon>
        <taxon>Cyprininae</taxon>
        <taxon>Cyprinus</taxon>
    </lineage>
</organism>
<reference evidence="2" key="1">
    <citation type="submission" date="2025-08" db="UniProtKB">
        <authorList>
            <consortium name="Ensembl"/>
        </authorList>
    </citation>
    <scope>IDENTIFICATION</scope>
</reference>
<evidence type="ECO:0000313" key="2">
    <source>
        <dbReference type="Ensembl" id="ENSCCRP00000126009.1"/>
    </source>
</evidence>